<evidence type="ECO:0000256" key="2">
    <source>
        <dbReference type="ARBA" id="ARBA00025783"/>
    </source>
</evidence>
<dbReference type="PROSITE" id="PS50020">
    <property type="entry name" value="WW_DOMAIN_2"/>
    <property type="match status" value="1"/>
</dbReference>
<dbReference type="GO" id="GO:0071164">
    <property type="term" value="F:RNA cap trimethylguanosine synthase activity"/>
    <property type="evidence" value="ECO:0007669"/>
    <property type="project" value="TreeGrafter"/>
</dbReference>
<dbReference type="Proteomes" id="UP000504604">
    <property type="component" value="Linkage group LG7"/>
</dbReference>
<dbReference type="InterPro" id="IPR001202">
    <property type="entry name" value="WW_dom"/>
</dbReference>
<feature type="region of interest" description="Disordered" evidence="8">
    <location>
        <begin position="80"/>
        <end position="111"/>
    </location>
</feature>
<evidence type="ECO:0000313" key="11">
    <source>
        <dbReference type="RefSeq" id="XP_011083875.1"/>
    </source>
</evidence>
<evidence type="ECO:0000259" key="9">
    <source>
        <dbReference type="PROSITE" id="PS50020"/>
    </source>
</evidence>
<dbReference type="GeneID" id="105166267"/>
<dbReference type="PANTHER" id="PTHR14741">
    <property type="entry name" value="S-ADENOSYLMETHIONINE-DEPENDENT METHYLTRANSFERASE RELATED"/>
    <property type="match status" value="1"/>
</dbReference>
<evidence type="ECO:0000256" key="6">
    <source>
        <dbReference type="ARBA" id="ARBA00049075"/>
    </source>
</evidence>
<dbReference type="SUPFAM" id="SSF51045">
    <property type="entry name" value="WW domain"/>
    <property type="match status" value="1"/>
</dbReference>
<reference evidence="11" key="1">
    <citation type="submission" date="2025-08" db="UniProtKB">
        <authorList>
            <consortium name="RefSeq"/>
        </authorList>
    </citation>
    <scope>IDENTIFICATION</scope>
</reference>
<dbReference type="OrthoDB" id="194443at2759"/>
<dbReference type="FunFam" id="3.40.50.150:FF:000305">
    <property type="entry name" value="S-adenosyl-L-methionine-dependent methyltransferase superfamily protein"/>
    <property type="match status" value="1"/>
</dbReference>
<dbReference type="CDD" id="cd02440">
    <property type="entry name" value="AdoMet_MTases"/>
    <property type="match status" value="1"/>
</dbReference>
<comment type="catalytic activity">
    <reaction evidence="3">
        <text>a 5'-end (N(2),N(7)-dimethyl 5'-triphosphoguanosine)-ribonucleoside in snoRNA + S-adenosyl-L-methionine = a 5'-end (N(2),N(2),N(7)-trimethyl 5'-triphosphoguanosine)-ribonucleoside in snoRNA + S-adenosyl-L-homocysteine + H(+)</text>
        <dbReference type="Rhea" id="RHEA:78507"/>
        <dbReference type="Rhea" id="RHEA-COMP:19088"/>
        <dbReference type="Rhea" id="RHEA-COMP:19090"/>
        <dbReference type="ChEBI" id="CHEBI:15378"/>
        <dbReference type="ChEBI" id="CHEBI:57856"/>
        <dbReference type="ChEBI" id="CHEBI:59789"/>
        <dbReference type="ChEBI" id="CHEBI:167623"/>
        <dbReference type="ChEBI" id="CHEBI:172880"/>
    </reaction>
    <physiologicalReaction direction="left-to-right" evidence="3">
        <dbReference type="Rhea" id="RHEA:78508"/>
    </physiologicalReaction>
</comment>
<evidence type="ECO:0000256" key="8">
    <source>
        <dbReference type="SAM" id="MobiDB-lite"/>
    </source>
</evidence>
<gene>
    <name evidence="11" type="primary">LOC105166267</name>
</gene>
<comment type="catalytic activity">
    <reaction evidence="6">
        <text>a 5'-end (N(7)-methyl 5'-triphosphoguanosine)-ribonucleoside in snRNA + S-adenosyl-L-methionine = a 5'-end (N(2),N(7)-dimethyl 5'-triphosphoguanosine)-ribonucleoside in snRNA + S-adenosyl-L-homocysteine + H(+)</text>
        <dbReference type="Rhea" id="RHEA:78471"/>
        <dbReference type="Rhea" id="RHEA-COMP:19085"/>
        <dbReference type="Rhea" id="RHEA-COMP:19087"/>
        <dbReference type="ChEBI" id="CHEBI:15378"/>
        <dbReference type="ChEBI" id="CHEBI:57856"/>
        <dbReference type="ChEBI" id="CHEBI:59789"/>
        <dbReference type="ChEBI" id="CHEBI:156461"/>
        <dbReference type="ChEBI" id="CHEBI:172880"/>
    </reaction>
    <physiologicalReaction direction="left-to-right" evidence="6">
        <dbReference type="Rhea" id="RHEA:78472"/>
    </physiologicalReaction>
</comment>
<dbReference type="SMART" id="SM00456">
    <property type="entry name" value="WW"/>
    <property type="match status" value="1"/>
</dbReference>
<name>A0A6I9TL28_SESIN</name>
<dbReference type="SUPFAM" id="SSF53335">
    <property type="entry name" value="S-adenosyl-L-methionine-dependent methyltransferases"/>
    <property type="match status" value="1"/>
</dbReference>
<evidence type="ECO:0000256" key="4">
    <source>
        <dbReference type="ARBA" id="ARBA00048740"/>
    </source>
</evidence>
<keyword evidence="10" id="KW-1185">Reference proteome</keyword>
<organism evidence="10 11">
    <name type="scientific">Sesamum indicum</name>
    <name type="common">Oriental sesame</name>
    <name type="synonym">Sesamum orientale</name>
    <dbReference type="NCBI Taxonomy" id="4182"/>
    <lineage>
        <taxon>Eukaryota</taxon>
        <taxon>Viridiplantae</taxon>
        <taxon>Streptophyta</taxon>
        <taxon>Embryophyta</taxon>
        <taxon>Tracheophyta</taxon>
        <taxon>Spermatophyta</taxon>
        <taxon>Magnoliopsida</taxon>
        <taxon>eudicotyledons</taxon>
        <taxon>Gunneridae</taxon>
        <taxon>Pentapetalae</taxon>
        <taxon>asterids</taxon>
        <taxon>lamiids</taxon>
        <taxon>Lamiales</taxon>
        <taxon>Pedaliaceae</taxon>
        <taxon>Sesamum</taxon>
    </lineage>
</organism>
<dbReference type="CDD" id="cd00201">
    <property type="entry name" value="WW"/>
    <property type="match status" value="1"/>
</dbReference>
<dbReference type="InterPro" id="IPR036020">
    <property type="entry name" value="WW_dom_sf"/>
</dbReference>
<dbReference type="InterPro" id="IPR029063">
    <property type="entry name" value="SAM-dependent_MTases_sf"/>
</dbReference>
<dbReference type="Pfam" id="PF00397">
    <property type="entry name" value="WW"/>
    <property type="match status" value="1"/>
</dbReference>
<dbReference type="Gene3D" id="3.40.50.150">
    <property type="entry name" value="Vaccinia Virus protein VP39"/>
    <property type="match status" value="1"/>
</dbReference>
<comment type="catalytic activity">
    <reaction evidence="4">
        <text>a 5'-end (N(7)-methyl 5'-triphosphoguanosine)-ribonucleoside in snoRNA + S-adenosyl-L-methionine = a 5'-end (N(2),N(7)-dimethyl 5'-triphosphoguanosine)-ribonucleoside in snoRNA + S-adenosyl-L-homocysteine + H(+)</text>
        <dbReference type="Rhea" id="RHEA:78475"/>
        <dbReference type="Rhea" id="RHEA-COMP:19086"/>
        <dbReference type="Rhea" id="RHEA-COMP:19088"/>
        <dbReference type="ChEBI" id="CHEBI:15378"/>
        <dbReference type="ChEBI" id="CHEBI:57856"/>
        <dbReference type="ChEBI" id="CHEBI:59789"/>
        <dbReference type="ChEBI" id="CHEBI:156461"/>
        <dbReference type="ChEBI" id="CHEBI:172880"/>
    </reaction>
    <physiologicalReaction direction="left-to-right" evidence="4">
        <dbReference type="Rhea" id="RHEA:78476"/>
    </physiologicalReaction>
</comment>
<evidence type="ECO:0000256" key="1">
    <source>
        <dbReference type="ARBA" id="ARBA00018517"/>
    </source>
</evidence>
<feature type="compositionally biased region" description="Basic residues" evidence="8">
    <location>
        <begin position="91"/>
        <end position="103"/>
    </location>
</feature>
<evidence type="ECO:0000256" key="5">
    <source>
        <dbReference type="ARBA" id="ARBA00048763"/>
    </source>
</evidence>
<accession>A0A6I9TL28</accession>
<dbReference type="Gene3D" id="2.20.70.10">
    <property type="match status" value="1"/>
</dbReference>
<dbReference type="InterPro" id="IPR019012">
    <property type="entry name" value="RNA_cap_Gua-N2-MeTrfase"/>
</dbReference>
<dbReference type="PROSITE" id="PS01159">
    <property type="entry name" value="WW_DOMAIN_1"/>
    <property type="match status" value="1"/>
</dbReference>
<feature type="domain" description="WW" evidence="9">
    <location>
        <begin position="308"/>
        <end position="336"/>
    </location>
</feature>
<comment type="catalytic activity">
    <reaction evidence="5">
        <text>a 5'-end (N(2),N(7)-dimethyl 5'-triphosphoguanosine)-ribonucleoside in snRNA + S-adenosyl-L-methionine = a 5'-end (N(2),N(2),N(7)-trimethyl 5'-triphosphoguanosine)-ribonucleoside in snRNA + S-adenosyl-L-homocysteine + H(+)</text>
        <dbReference type="Rhea" id="RHEA:78479"/>
        <dbReference type="Rhea" id="RHEA-COMP:19087"/>
        <dbReference type="Rhea" id="RHEA-COMP:19089"/>
        <dbReference type="ChEBI" id="CHEBI:15378"/>
        <dbReference type="ChEBI" id="CHEBI:57856"/>
        <dbReference type="ChEBI" id="CHEBI:59789"/>
        <dbReference type="ChEBI" id="CHEBI:167623"/>
        <dbReference type="ChEBI" id="CHEBI:172880"/>
    </reaction>
    <physiologicalReaction direction="left-to-right" evidence="5">
        <dbReference type="Rhea" id="RHEA:78480"/>
    </physiologicalReaction>
</comment>
<protein>
    <recommendedName>
        <fullName evidence="1">Trimethylguanosine synthase</fullName>
    </recommendedName>
    <alternativeName>
        <fullName evidence="7">Cap-specific guanine-N(2) methyltransferase</fullName>
    </alternativeName>
</protein>
<dbReference type="AlphaFoldDB" id="A0A6I9TL28"/>
<sequence>MDFSIDESPAARSLGSLFKLTEVHLWDDGSTEERESPFLPEPIKLINGDKDCEENDYAGFCSLPEDVELAKTLNDLGLPLSFNTNKEKRNGRTSGKRKGRRKNSQQTPSEIDDYMQDLTTVSELDSRSPALLRNTSEILDGREILMHGNVADLEGLSNLSLERGDSVTSTACTNTCSNEHDYNGEVSDLGCDHSLGRISGLGNPILDEAESTPCTNEMMTTAPCLDGGTSEESCLINEVADCDGKEKQELDSVHLETLMPVDHEAEGQSNNMSLQVIQDSDVAAYAHLSELANFNVIDNHQTGDSGEWVAYWDDFHMRTYFYNVKTEESTWDPPSGMEHLAYGDIVDPPSGVEHLAYVNITDEPINIVDEPINTSDELAELDNDQRDFRKSDEAQVSCDLQLHCNLTEDLGNYNQSLSQHLDEVAGNWLSADNVTSTNSAKRKKKLRRTKINRKLSISSEELEGVLQGVPPSISKYWCQRYLLFSKFDDGIMMDEEGWFSVTPEPIAKHHAARCGDGAIVDFFTGAGGNAIQFGRRSKHVIAIDIDPKKIDYARHNAAIYGVEDNIDFIKGDSFSLAPTLKANTVFMSPPWGGPNYSKVKRFDISTMLKPHDGQFLFEAGKRIAPKIVMFLPRNVDINQLAELSLSATPPWSLEVERNFLNGKLKAVTAYFLDPNMTWLPEYSMDDVRVH</sequence>
<dbReference type="Pfam" id="PF09445">
    <property type="entry name" value="Methyltransf_15"/>
    <property type="match status" value="1"/>
</dbReference>
<comment type="similarity">
    <text evidence="2">Belongs to the methyltransferase superfamily. Trimethylguanosine synthase family.</text>
</comment>
<evidence type="ECO:0000313" key="10">
    <source>
        <dbReference type="Proteomes" id="UP000504604"/>
    </source>
</evidence>
<evidence type="ECO:0000256" key="7">
    <source>
        <dbReference type="ARBA" id="ARBA00049790"/>
    </source>
</evidence>
<proteinExistence type="inferred from homology"/>
<dbReference type="GO" id="GO:0005634">
    <property type="term" value="C:nucleus"/>
    <property type="evidence" value="ECO:0007669"/>
    <property type="project" value="TreeGrafter"/>
</dbReference>
<dbReference type="PANTHER" id="PTHR14741:SF32">
    <property type="entry name" value="TRIMETHYLGUANOSINE SYNTHASE"/>
    <property type="match status" value="1"/>
</dbReference>
<dbReference type="RefSeq" id="XP_011083875.1">
    <property type="nucleotide sequence ID" value="XM_011085573.2"/>
</dbReference>
<evidence type="ECO:0000256" key="3">
    <source>
        <dbReference type="ARBA" id="ARBA00047418"/>
    </source>
</evidence>